<organism evidence="1 2">
    <name type="scientific">Porites evermanni</name>
    <dbReference type="NCBI Taxonomy" id="104178"/>
    <lineage>
        <taxon>Eukaryota</taxon>
        <taxon>Metazoa</taxon>
        <taxon>Cnidaria</taxon>
        <taxon>Anthozoa</taxon>
        <taxon>Hexacorallia</taxon>
        <taxon>Scleractinia</taxon>
        <taxon>Fungiina</taxon>
        <taxon>Poritidae</taxon>
        <taxon>Porites</taxon>
    </lineage>
</organism>
<reference evidence="1 2" key="1">
    <citation type="submission" date="2022-05" db="EMBL/GenBank/DDBJ databases">
        <authorList>
            <consortium name="Genoscope - CEA"/>
            <person name="William W."/>
        </authorList>
    </citation>
    <scope>NUCLEOTIDE SEQUENCE [LARGE SCALE GENOMIC DNA]</scope>
</reference>
<protein>
    <submittedName>
        <fullName evidence="1">Uncharacterized protein</fullName>
    </submittedName>
</protein>
<keyword evidence="2" id="KW-1185">Reference proteome</keyword>
<evidence type="ECO:0000313" key="1">
    <source>
        <dbReference type="EMBL" id="CAH3180638.1"/>
    </source>
</evidence>
<proteinExistence type="predicted"/>
<sequence>MQSFSMLPTIDKPTRVYGSSATLIDNIFTNNLTNNISSGNIVTDTTDRFSQVCIFKQKLTNTKKTKFRDYSSFNANKFMNELSAINWEEVSSNCDVTKSSSHLYKTINHVVNKHAPLRD</sequence>
<dbReference type="EMBL" id="CALNXI010001971">
    <property type="protein sequence ID" value="CAH3180638.1"/>
    <property type="molecule type" value="Genomic_DNA"/>
</dbReference>
<dbReference type="Proteomes" id="UP001159427">
    <property type="component" value="Unassembled WGS sequence"/>
</dbReference>
<evidence type="ECO:0000313" key="2">
    <source>
        <dbReference type="Proteomes" id="UP001159427"/>
    </source>
</evidence>
<gene>
    <name evidence="1" type="ORF">PEVE_00013045</name>
</gene>
<name>A0ABN8RTG0_9CNID</name>
<comment type="caution">
    <text evidence="1">The sequence shown here is derived from an EMBL/GenBank/DDBJ whole genome shotgun (WGS) entry which is preliminary data.</text>
</comment>
<accession>A0ABN8RTG0</accession>
<feature type="non-terminal residue" evidence="1">
    <location>
        <position position="119"/>
    </location>
</feature>